<evidence type="ECO:0000256" key="2">
    <source>
        <dbReference type="SAM" id="Phobius"/>
    </source>
</evidence>
<keyword evidence="2" id="KW-0472">Membrane</keyword>
<keyword evidence="4" id="KW-1185">Reference proteome</keyword>
<evidence type="ECO:0000256" key="1">
    <source>
        <dbReference type="SAM" id="MobiDB-lite"/>
    </source>
</evidence>
<dbReference type="Proteomes" id="UP000275069">
    <property type="component" value="Chromosome"/>
</dbReference>
<feature type="region of interest" description="Disordered" evidence="1">
    <location>
        <begin position="100"/>
        <end position="120"/>
    </location>
</feature>
<feature type="transmembrane region" description="Helical" evidence="2">
    <location>
        <begin position="7"/>
        <end position="25"/>
    </location>
</feature>
<sequence>MQLAGQWAWRFLVVAAAITVCVYVVAALSEIVIPVLVALLVCALVAPPMQFFQRLRWPKWLALAVSLIGVLVIVGGLALLLTVQIRSGCGFTRWRSCSPLPAAPSSPAFPGRSSLSQPLR</sequence>
<gene>
    <name evidence="3" type="ORF">D7I44_16605</name>
</gene>
<dbReference type="KEGG" id="gry:D7I44_16605"/>
<feature type="transmembrane region" description="Helical" evidence="2">
    <location>
        <begin position="60"/>
        <end position="83"/>
    </location>
</feature>
<organism evidence="3 4">
    <name type="scientific">Gryllotalpicola protaetiae</name>
    <dbReference type="NCBI Taxonomy" id="2419771"/>
    <lineage>
        <taxon>Bacteria</taxon>
        <taxon>Bacillati</taxon>
        <taxon>Actinomycetota</taxon>
        <taxon>Actinomycetes</taxon>
        <taxon>Micrococcales</taxon>
        <taxon>Microbacteriaceae</taxon>
        <taxon>Gryllotalpicola</taxon>
    </lineage>
</organism>
<name>A0A387BV44_9MICO</name>
<dbReference type="AlphaFoldDB" id="A0A387BV44"/>
<proteinExistence type="predicted"/>
<feature type="compositionally biased region" description="Low complexity" evidence="1">
    <location>
        <begin position="100"/>
        <end position="114"/>
    </location>
</feature>
<keyword evidence="2" id="KW-1133">Transmembrane helix</keyword>
<protein>
    <recommendedName>
        <fullName evidence="5">AI-2E family transporter</fullName>
    </recommendedName>
</protein>
<evidence type="ECO:0000313" key="4">
    <source>
        <dbReference type="Proteomes" id="UP000275069"/>
    </source>
</evidence>
<feature type="transmembrane region" description="Helical" evidence="2">
    <location>
        <begin position="31"/>
        <end position="48"/>
    </location>
</feature>
<keyword evidence="2" id="KW-0812">Transmembrane</keyword>
<accession>A0A387BV44</accession>
<dbReference type="EMBL" id="CP032624">
    <property type="protein sequence ID" value="AYG04980.1"/>
    <property type="molecule type" value="Genomic_DNA"/>
</dbReference>
<evidence type="ECO:0008006" key="5">
    <source>
        <dbReference type="Google" id="ProtNLM"/>
    </source>
</evidence>
<evidence type="ECO:0000313" key="3">
    <source>
        <dbReference type="EMBL" id="AYG04980.1"/>
    </source>
</evidence>
<reference evidence="3 4" key="1">
    <citation type="submission" date="2018-09" db="EMBL/GenBank/DDBJ databases">
        <title>Genome sequencing of strain 2DFW10M-5.</title>
        <authorList>
            <person name="Heo J."/>
            <person name="Kim S.-J."/>
            <person name="Kwon S.-W."/>
        </authorList>
    </citation>
    <scope>NUCLEOTIDE SEQUENCE [LARGE SCALE GENOMIC DNA]</scope>
    <source>
        <strain evidence="3 4">2DFW10M-5</strain>
    </source>
</reference>